<dbReference type="InterPro" id="IPR011335">
    <property type="entry name" value="Restrct_endonuc-II-like"/>
</dbReference>
<dbReference type="PANTHER" id="PTHR38590:SF1">
    <property type="entry name" value="BLL0828 PROTEIN"/>
    <property type="match status" value="1"/>
</dbReference>
<gene>
    <name evidence="2" type="ORF">SAMN06295920_11182</name>
</gene>
<dbReference type="Gene3D" id="3.40.960.10">
    <property type="entry name" value="VSR Endonuclease"/>
    <property type="match status" value="1"/>
</dbReference>
<dbReference type="PANTHER" id="PTHR38590">
    <property type="entry name" value="BLL0828 PROTEIN"/>
    <property type="match status" value="1"/>
</dbReference>
<dbReference type="AlphaFoldDB" id="A0A1T5FZM8"/>
<accession>A0A1T5FZM8</accession>
<dbReference type="InterPro" id="IPR047216">
    <property type="entry name" value="Endonuclease_DUF559_bact"/>
</dbReference>
<reference evidence="3" key="1">
    <citation type="submission" date="2017-02" db="EMBL/GenBank/DDBJ databases">
        <authorList>
            <person name="Varghese N."/>
            <person name="Submissions S."/>
        </authorList>
    </citation>
    <scope>NUCLEOTIDE SEQUENCE [LARGE SCALE GENOMIC DNA]</scope>
    <source>
        <strain evidence="3">UM2</strain>
    </source>
</reference>
<evidence type="ECO:0000313" key="2">
    <source>
        <dbReference type="EMBL" id="SKC01527.1"/>
    </source>
</evidence>
<dbReference type="Pfam" id="PF04480">
    <property type="entry name" value="DUF559"/>
    <property type="match status" value="1"/>
</dbReference>
<evidence type="ECO:0000259" key="1">
    <source>
        <dbReference type="Pfam" id="PF04480"/>
    </source>
</evidence>
<dbReference type="Proteomes" id="UP000189818">
    <property type="component" value="Unassembled WGS sequence"/>
</dbReference>
<organism evidence="2 3">
    <name type="scientific">Rhizorhabdus histidinilytica</name>
    <dbReference type="NCBI Taxonomy" id="439228"/>
    <lineage>
        <taxon>Bacteria</taxon>
        <taxon>Pseudomonadati</taxon>
        <taxon>Pseudomonadota</taxon>
        <taxon>Alphaproteobacteria</taxon>
        <taxon>Sphingomonadales</taxon>
        <taxon>Sphingomonadaceae</taxon>
        <taxon>Rhizorhabdus</taxon>
    </lineage>
</organism>
<dbReference type="CDD" id="cd01038">
    <property type="entry name" value="Endonuclease_DUF559"/>
    <property type="match status" value="1"/>
</dbReference>
<keyword evidence="3" id="KW-1185">Reference proteome</keyword>
<dbReference type="STRING" id="439228.SAMN06295920_11182"/>
<sequence>MEYRLWSRLKSSQLDGFKFRRQIVLEPYIADFFCASIGLVIEVDGDTHDPEADAVRDANLLRQGFTVLRFTNVDVRDNIDGVLDTILIKARSMPARFTHPPAPSLEREGGL</sequence>
<proteinExistence type="predicted"/>
<evidence type="ECO:0000313" key="3">
    <source>
        <dbReference type="Proteomes" id="UP000189818"/>
    </source>
</evidence>
<dbReference type="SUPFAM" id="SSF52980">
    <property type="entry name" value="Restriction endonuclease-like"/>
    <property type="match status" value="1"/>
</dbReference>
<dbReference type="InterPro" id="IPR007569">
    <property type="entry name" value="DUF559"/>
</dbReference>
<feature type="domain" description="DUF559" evidence="1">
    <location>
        <begin position="1"/>
        <end position="88"/>
    </location>
</feature>
<dbReference type="EMBL" id="FUYM01000011">
    <property type="protein sequence ID" value="SKC01527.1"/>
    <property type="molecule type" value="Genomic_DNA"/>
</dbReference>
<name>A0A1T5FZM8_9SPHN</name>
<protein>
    <recommendedName>
        <fullName evidence="1">DUF559 domain-containing protein</fullName>
    </recommendedName>
</protein>